<dbReference type="Proteomes" id="UP001189624">
    <property type="component" value="Chromosome 9"/>
</dbReference>
<gene>
    <name evidence="2" type="ORF">AYBTSS11_LOCUS27039</name>
</gene>
<feature type="region of interest" description="Disordered" evidence="1">
    <location>
        <begin position="84"/>
        <end position="103"/>
    </location>
</feature>
<organism evidence="2 3">
    <name type="scientific">Sphenostylis stenocarpa</name>
    <dbReference type="NCBI Taxonomy" id="92480"/>
    <lineage>
        <taxon>Eukaryota</taxon>
        <taxon>Viridiplantae</taxon>
        <taxon>Streptophyta</taxon>
        <taxon>Embryophyta</taxon>
        <taxon>Tracheophyta</taxon>
        <taxon>Spermatophyta</taxon>
        <taxon>Magnoliopsida</taxon>
        <taxon>eudicotyledons</taxon>
        <taxon>Gunneridae</taxon>
        <taxon>Pentapetalae</taxon>
        <taxon>rosids</taxon>
        <taxon>fabids</taxon>
        <taxon>Fabales</taxon>
        <taxon>Fabaceae</taxon>
        <taxon>Papilionoideae</taxon>
        <taxon>50 kb inversion clade</taxon>
        <taxon>NPAAA clade</taxon>
        <taxon>indigoferoid/millettioid clade</taxon>
        <taxon>Phaseoleae</taxon>
        <taxon>Sphenostylis</taxon>
    </lineage>
</organism>
<dbReference type="EMBL" id="OY731406">
    <property type="protein sequence ID" value="CAJ1974951.1"/>
    <property type="molecule type" value="Genomic_DNA"/>
</dbReference>
<keyword evidence="3" id="KW-1185">Reference proteome</keyword>
<accession>A0AA86SXZ5</accession>
<evidence type="ECO:0000313" key="2">
    <source>
        <dbReference type="EMBL" id="CAJ1974951.1"/>
    </source>
</evidence>
<evidence type="ECO:0000313" key="3">
    <source>
        <dbReference type="Proteomes" id="UP001189624"/>
    </source>
</evidence>
<evidence type="ECO:0000256" key="1">
    <source>
        <dbReference type="SAM" id="MobiDB-lite"/>
    </source>
</evidence>
<dbReference type="AlphaFoldDB" id="A0AA86SXZ5"/>
<name>A0AA86SXZ5_9FABA</name>
<dbReference type="Gramene" id="rna-AYBTSS11_LOCUS27039">
    <property type="protein sequence ID" value="CAJ1974951.1"/>
    <property type="gene ID" value="gene-AYBTSS11_LOCUS27039"/>
</dbReference>
<proteinExistence type="predicted"/>
<sequence>MERNMAKQQPQGLASRRNLERLQLELSSIKQGVQSHELGQGNNGTWGFLRYGIGEEAHDQTEADGPEFDTVFNYVVEEPVVDMKFPGEPAPNSSGIHRGEGFSRNASDISNVIGIADVMEFQRAHQEEKRMNFESISLGLDNVEKKIQRDLDD</sequence>
<protein>
    <submittedName>
        <fullName evidence="2">Uncharacterized protein</fullName>
    </submittedName>
</protein>
<reference evidence="2" key="1">
    <citation type="submission" date="2023-10" db="EMBL/GenBank/DDBJ databases">
        <authorList>
            <person name="Domelevo Entfellner J.-B."/>
        </authorList>
    </citation>
    <scope>NUCLEOTIDE SEQUENCE</scope>
</reference>